<organism evidence="1 2">
    <name type="scientific">Scortum barcoo</name>
    <name type="common">barcoo grunter</name>
    <dbReference type="NCBI Taxonomy" id="214431"/>
    <lineage>
        <taxon>Eukaryota</taxon>
        <taxon>Metazoa</taxon>
        <taxon>Chordata</taxon>
        <taxon>Craniata</taxon>
        <taxon>Vertebrata</taxon>
        <taxon>Euteleostomi</taxon>
        <taxon>Actinopterygii</taxon>
        <taxon>Neopterygii</taxon>
        <taxon>Teleostei</taxon>
        <taxon>Neoteleostei</taxon>
        <taxon>Acanthomorphata</taxon>
        <taxon>Eupercaria</taxon>
        <taxon>Centrarchiformes</taxon>
        <taxon>Terapontoidei</taxon>
        <taxon>Terapontidae</taxon>
        <taxon>Scortum</taxon>
    </lineage>
</organism>
<gene>
    <name evidence="1" type="ORF">L3Q82_004585</name>
</gene>
<proteinExistence type="predicted"/>
<evidence type="ECO:0000313" key="1">
    <source>
        <dbReference type="EMBL" id="KAI3354759.1"/>
    </source>
</evidence>
<accession>A0ACB8VH64</accession>
<evidence type="ECO:0000313" key="2">
    <source>
        <dbReference type="Proteomes" id="UP000831701"/>
    </source>
</evidence>
<dbReference type="EMBL" id="CM041551">
    <property type="protein sequence ID" value="KAI3354759.1"/>
    <property type="molecule type" value="Genomic_DNA"/>
</dbReference>
<name>A0ACB8VH64_9TELE</name>
<sequence>MSHREKAPWKTQDTLERLCLSAGLGTPLGSPRKSWRKCLGAVDDDDKDEDSALPESSANFQDNPSLAPYLFVGKCGKALGNFIVLVKSDEEIKGDNLCAKVKCQHDGKCVVVSGTFIAMCECKYPYYGDHCEMSLESYERQLQQDTEDRTRTQAQSSGRSADRGSQKSTTRHSPKHRPKKSNKRRPQKRKPKKITKQRSQKQNPQKSTKRRSRKPNPQKSTKRRSRKPKPQKSTKRRSRKPKPQQVAQGSSTNRGSSTSVQLSSVKGQDVRSFCGSLCDDKTTKPPIL</sequence>
<dbReference type="Proteomes" id="UP000831701">
    <property type="component" value="Chromosome 21"/>
</dbReference>
<keyword evidence="2" id="KW-1185">Reference proteome</keyword>
<protein>
    <submittedName>
        <fullName evidence="1">Uncharacterized protein</fullName>
    </submittedName>
</protein>
<reference evidence="1" key="1">
    <citation type="submission" date="2022-04" db="EMBL/GenBank/DDBJ databases">
        <title>Jade perch genome.</title>
        <authorList>
            <person name="Chao B."/>
        </authorList>
    </citation>
    <scope>NUCLEOTIDE SEQUENCE</scope>
    <source>
        <strain evidence="1">CB-2022</strain>
    </source>
</reference>
<comment type="caution">
    <text evidence="1">The sequence shown here is derived from an EMBL/GenBank/DDBJ whole genome shotgun (WGS) entry which is preliminary data.</text>
</comment>